<dbReference type="Gene3D" id="3.40.190.10">
    <property type="entry name" value="Periplasmic binding protein-like II"/>
    <property type="match status" value="1"/>
</dbReference>
<organism evidence="3 4">
    <name type="scientific">Bosea lupini</name>
    <dbReference type="NCBI Taxonomy" id="1036779"/>
    <lineage>
        <taxon>Bacteria</taxon>
        <taxon>Pseudomonadati</taxon>
        <taxon>Pseudomonadota</taxon>
        <taxon>Alphaproteobacteria</taxon>
        <taxon>Hyphomicrobiales</taxon>
        <taxon>Boseaceae</taxon>
        <taxon>Bosea</taxon>
    </lineage>
</organism>
<dbReference type="InterPro" id="IPR005064">
    <property type="entry name" value="BUG"/>
</dbReference>
<dbReference type="Proteomes" id="UP000199664">
    <property type="component" value="Unassembled WGS sequence"/>
</dbReference>
<dbReference type="PANTHER" id="PTHR42928">
    <property type="entry name" value="TRICARBOXYLATE-BINDING PROTEIN"/>
    <property type="match status" value="1"/>
</dbReference>
<protein>
    <submittedName>
        <fullName evidence="3">Tripartite-type tricarboxylate transporter, receptor component TctC</fullName>
    </submittedName>
</protein>
<accession>A0A1H7VHR4</accession>
<keyword evidence="4" id="KW-1185">Reference proteome</keyword>
<dbReference type="InterPro" id="IPR042100">
    <property type="entry name" value="Bug_dom1"/>
</dbReference>
<dbReference type="STRING" id="1036779.SAMN04515666_107111"/>
<dbReference type="CDD" id="cd13578">
    <property type="entry name" value="PBP2_Bug27"/>
    <property type="match status" value="1"/>
</dbReference>
<dbReference type="OrthoDB" id="8443386at2"/>
<dbReference type="EMBL" id="FOAN01000007">
    <property type="protein sequence ID" value="SEM08772.1"/>
    <property type="molecule type" value="Genomic_DNA"/>
</dbReference>
<dbReference type="PANTHER" id="PTHR42928:SF5">
    <property type="entry name" value="BLR1237 PROTEIN"/>
    <property type="match status" value="1"/>
</dbReference>
<feature type="signal peptide" evidence="2">
    <location>
        <begin position="1"/>
        <end position="27"/>
    </location>
</feature>
<dbReference type="SUPFAM" id="SSF53850">
    <property type="entry name" value="Periplasmic binding protein-like II"/>
    <property type="match status" value="1"/>
</dbReference>
<evidence type="ECO:0000256" key="2">
    <source>
        <dbReference type="SAM" id="SignalP"/>
    </source>
</evidence>
<dbReference type="InterPro" id="IPR006311">
    <property type="entry name" value="TAT_signal"/>
</dbReference>
<reference evidence="4" key="1">
    <citation type="submission" date="2016-10" db="EMBL/GenBank/DDBJ databases">
        <authorList>
            <person name="Varghese N."/>
            <person name="Submissions S."/>
        </authorList>
    </citation>
    <scope>NUCLEOTIDE SEQUENCE [LARGE SCALE GENOMIC DNA]</scope>
    <source>
        <strain evidence="4">LMG 26383,CCUG 61248,R- 45681</strain>
    </source>
</reference>
<feature type="chain" id="PRO_5011685846" evidence="2">
    <location>
        <begin position="28"/>
        <end position="325"/>
    </location>
</feature>
<comment type="similarity">
    <text evidence="1">Belongs to the UPF0065 (bug) family.</text>
</comment>
<dbReference type="AlphaFoldDB" id="A0A1H7VHR4"/>
<name>A0A1H7VHR4_9HYPH</name>
<sequence length="325" mass="33755">MQTRQPAVSRRFVLSGMAATLACPALAQSYPGKPVSLIVTFAAGGGVDVTARLIAESLSSILGQRVIIDNRGGGATMTGTQAVTKADPDGYMLLAAPTTMVINPALRASMPFDWRNDLVPVGLMAKLPFVVVTRPNSPVNTMKDLEALAKQRPEPILFASGGTGTVAHLAGELFAMRTGSKMQHVPYRGEGPSLADVAGGSLDVTFATLAAVAGQVEGGSLKALAVTTSERAGLLPKVPTVAEQGYADFDVSAWVGLMAPKGTPPAVIEKLRAALATALGDAELRRKLEASGSIPAAVGFDFDGFLKRESEIWSKVVKEAGVKVD</sequence>
<evidence type="ECO:0000313" key="3">
    <source>
        <dbReference type="EMBL" id="SEM08772.1"/>
    </source>
</evidence>
<proteinExistence type="inferred from homology"/>
<keyword evidence="2" id="KW-0732">Signal</keyword>
<dbReference type="PROSITE" id="PS51257">
    <property type="entry name" value="PROKAR_LIPOPROTEIN"/>
    <property type="match status" value="1"/>
</dbReference>
<dbReference type="Pfam" id="PF03401">
    <property type="entry name" value="TctC"/>
    <property type="match status" value="1"/>
</dbReference>
<dbReference type="Gene3D" id="3.40.190.150">
    <property type="entry name" value="Bordetella uptake gene, domain 1"/>
    <property type="match status" value="1"/>
</dbReference>
<evidence type="ECO:0000313" key="4">
    <source>
        <dbReference type="Proteomes" id="UP000199664"/>
    </source>
</evidence>
<dbReference type="PROSITE" id="PS51318">
    <property type="entry name" value="TAT"/>
    <property type="match status" value="1"/>
</dbReference>
<gene>
    <name evidence="3" type="ORF">SAMN04515666_107111</name>
</gene>
<dbReference type="PIRSF" id="PIRSF017082">
    <property type="entry name" value="YflP"/>
    <property type="match status" value="1"/>
</dbReference>
<dbReference type="RefSeq" id="WP_091838745.1">
    <property type="nucleotide sequence ID" value="NZ_FOAN01000007.1"/>
</dbReference>
<keyword evidence="3" id="KW-0675">Receptor</keyword>
<evidence type="ECO:0000256" key="1">
    <source>
        <dbReference type="ARBA" id="ARBA00006987"/>
    </source>
</evidence>